<name>A0AAJ7C4T6_CEPCN</name>
<protein>
    <submittedName>
        <fullName evidence="10">Scavenger receptor class B member 1 isoform X2</fullName>
    </submittedName>
</protein>
<dbReference type="PANTHER" id="PTHR11923">
    <property type="entry name" value="SCAVENGER RECEPTOR CLASS B TYPE-1 SR-B1"/>
    <property type="match status" value="1"/>
</dbReference>
<dbReference type="AlphaFoldDB" id="A0AAJ7C4T6"/>
<dbReference type="Pfam" id="PF01130">
    <property type="entry name" value="CD36"/>
    <property type="match status" value="2"/>
</dbReference>
<evidence type="ECO:0000256" key="8">
    <source>
        <dbReference type="SAM" id="Phobius"/>
    </source>
</evidence>
<organism evidence="9 10">
    <name type="scientific">Cephus cinctus</name>
    <name type="common">Wheat stem sawfly</name>
    <dbReference type="NCBI Taxonomy" id="211228"/>
    <lineage>
        <taxon>Eukaryota</taxon>
        <taxon>Metazoa</taxon>
        <taxon>Ecdysozoa</taxon>
        <taxon>Arthropoda</taxon>
        <taxon>Hexapoda</taxon>
        <taxon>Insecta</taxon>
        <taxon>Pterygota</taxon>
        <taxon>Neoptera</taxon>
        <taxon>Endopterygota</taxon>
        <taxon>Hymenoptera</taxon>
        <taxon>Cephoidea</taxon>
        <taxon>Cephidae</taxon>
        <taxon>Cephus</taxon>
    </lineage>
</organism>
<comment type="subcellular location">
    <subcellularLocation>
        <location evidence="1">Cell membrane</location>
    </subcellularLocation>
</comment>
<reference evidence="10" key="1">
    <citation type="submission" date="2025-08" db="UniProtKB">
        <authorList>
            <consortium name="RefSeq"/>
        </authorList>
    </citation>
    <scope>IDENTIFICATION</scope>
</reference>
<accession>A0AAJ7C4T6</accession>
<keyword evidence="7" id="KW-0325">Glycoprotein</keyword>
<evidence type="ECO:0000256" key="1">
    <source>
        <dbReference type="ARBA" id="ARBA00004236"/>
    </source>
</evidence>
<feature type="transmembrane region" description="Helical" evidence="8">
    <location>
        <begin position="399"/>
        <end position="424"/>
    </location>
</feature>
<evidence type="ECO:0000256" key="4">
    <source>
        <dbReference type="ARBA" id="ARBA00022692"/>
    </source>
</evidence>
<keyword evidence="9" id="KW-1185">Reference proteome</keyword>
<keyword evidence="3" id="KW-1003">Cell membrane</keyword>
<dbReference type="InterPro" id="IPR002159">
    <property type="entry name" value="CD36_fam"/>
</dbReference>
<evidence type="ECO:0000313" key="10">
    <source>
        <dbReference type="RefSeq" id="XP_015601972.1"/>
    </source>
</evidence>
<keyword evidence="4 8" id="KW-0812">Transmembrane</keyword>
<keyword evidence="5 8" id="KW-1133">Transmembrane helix</keyword>
<comment type="similarity">
    <text evidence="2">Belongs to the CD36 family.</text>
</comment>
<dbReference type="GO" id="GO:0005886">
    <property type="term" value="C:plasma membrane"/>
    <property type="evidence" value="ECO:0007669"/>
    <property type="project" value="UniProtKB-SubCell"/>
</dbReference>
<evidence type="ECO:0000256" key="6">
    <source>
        <dbReference type="ARBA" id="ARBA00023136"/>
    </source>
</evidence>
<dbReference type="PRINTS" id="PR01609">
    <property type="entry name" value="CD36FAMILY"/>
</dbReference>
<dbReference type="GO" id="GO:0005737">
    <property type="term" value="C:cytoplasm"/>
    <property type="evidence" value="ECO:0007669"/>
    <property type="project" value="TreeGrafter"/>
</dbReference>
<keyword evidence="10" id="KW-0675">Receptor</keyword>
<evidence type="ECO:0000256" key="7">
    <source>
        <dbReference type="ARBA" id="ARBA00023180"/>
    </source>
</evidence>
<feature type="transmembrane region" description="Helical" evidence="8">
    <location>
        <begin position="12"/>
        <end position="33"/>
    </location>
</feature>
<gene>
    <name evidence="10" type="primary">LOC107270968</name>
</gene>
<dbReference type="Proteomes" id="UP000694920">
    <property type="component" value="Unplaced"/>
</dbReference>
<dbReference type="GeneID" id="107270968"/>
<evidence type="ECO:0000256" key="5">
    <source>
        <dbReference type="ARBA" id="ARBA00022989"/>
    </source>
</evidence>
<evidence type="ECO:0000256" key="2">
    <source>
        <dbReference type="ARBA" id="ARBA00010532"/>
    </source>
</evidence>
<dbReference type="GO" id="GO:0005044">
    <property type="term" value="F:scavenger receptor activity"/>
    <property type="evidence" value="ECO:0007669"/>
    <property type="project" value="TreeGrafter"/>
</dbReference>
<dbReference type="PANTHER" id="PTHR11923:SF104">
    <property type="entry name" value="FI07620P"/>
    <property type="match status" value="1"/>
</dbReference>
<proteinExistence type="inferred from homology"/>
<evidence type="ECO:0000313" key="9">
    <source>
        <dbReference type="Proteomes" id="UP000694920"/>
    </source>
</evidence>
<keyword evidence="6 8" id="KW-0472">Membrane</keyword>
<dbReference type="RefSeq" id="XP_015601972.1">
    <property type="nucleotide sequence ID" value="XM_015746486.2"/>
</dbReference>
<sequence length="470" mass="53365">MKAAVQLQQFKKCLILFMVGIICSALAYALYVINPIKALLEYKLQMAPGSTVFTIWQTPPIDIYIKVYIFNITNPTEFLNGEEKLKVQEIGPYVYKEILKNENVTWNDNGTMSYTPRRTVVYVPEMSVGDPEQDLVMVPNIPMLMYDEGDNTVVMNIKKNENMTDEAGRYLSIESFNGSPGLAYWGYVDVEGNETNPANTMCNRVQGATEGCIFPDNLDRNAVFRVYRKAFCRTMPIVFKKEVVENGFPAYLYSLSDDFLETPDKNPDNECYCRKMEKCLKKGLTDVTPCYYNIPAALSLPHFLDADPTLLEGVEGLHPEEEKHRTKILLQPTVGIPLYVNSRLQTNLVMDHTVYNSRVTPFNDLTVPLFWTDLHIPNLPSDLLLLLRLCLQVLPVVQTVLICLLGIVGVTTFFLSLIGSLWVLNQQQDEEDKKRKDSCDLRIPLGYGQYTAIRILPAIKKITSKTDLFG</sequence>
<evidence type="ECO:0000256" key="3">
    <source>
        <dbReference type="ARBA" id="ARBA00022475"/>
    </source>
</evidence>